<dbReference type="InterPro" id="IPR005112">
    <property type="entry name" value="dDENN_dom"/>
</dbReference>
<dbReference type="CDD" id="cd00029">
    <property type="entry name" value="C1"/>
    <property type="match status" value="1"/>
</dbReference>
<dbReference type="Pfam" id="PF02141">
    <property type="entry name" value="DENN"/>
    <property type="match status" value="1"/>
</dbReference>
<dbReference type="InterPro" id="IPR005113">
    <property type="entry name" value="uDENN_dom"/>
</dbReference>
<feature type="compositionally biased region" description="Low complexity" evidence="3">
    <location>
        <begin position="735"/>
        <end position="752"/>
    </location>
</feature>
<feature type="region of interest" description="Disordered" evidence="3">
    <location>
        <begin position="1117"/>
        <end position="1143"/>
    </location>
</feature>
<dbReference type="OrthoDB" id="6019893at2759"/>
<dbReference type="Pfam" id="PF03456">
    <property type="entry name" value="uDENN"/>
    <property type="match status" value="1"/>
</dbReference>
<dbReference type="SMART" id="SM00801">
    <property type="entry name" value="dDENN"/>
    <property type="match status" value="1"/>
</dbReference>
<gene>
    <name evidence="6" type="ORF">CCM_08851</name>
</gene>
<evidence type="ECO:0000259" key="4">
    <source>
        <dbReference type="PROSITE" id="PS50081"/>
    </source>
</evidence>
<dbReference type="HOGENOM" id="CLU_001932_0_0_1"/>
<evidence type="ECO:0000313" key="6">
    <source>
        <dbReference type="EMBL" id="EGX88805.1"/>
    </source>
</evidence>
<dbReference type="InterPro" id="IPR002219">
    <property type="entry name" value="PKC_DAG/PE"/>
</dbReference>
<dbReference type="eggNOG" id="ENOG502QQUM">
    <property type="taxonomic scope" value="Eukaryota"/>
</dbReference>
<feature type="compositionally biased region" description="Basic and acidic residues" evidence="3">
    <location>
        <begin position="778"/>
        <end position="792"/>
    </location>
</feature>
<dbReference type="GO" id="GO:0032483">
    <property type="term" value="P:regulation of Rab protein signal transduction"/>
    <property type="evidence" value="ECO:0007669"/>
    <property type="project" value="TreeGrafter"/>
</dbReference>
<dbReference type="Proteomes" id="UP000001610">
    <property type="component" value="Unassembled WGS sequence"/>
</dbReference>
<dbReference type="EMBL" id="JH126405">
    <property type="protein sequence ID" value="EGX88805.1"/>
    <property type="molecule type" value="Genomic_DNA"/>
</dbReference>
<accession>G3JSA6</accession>
<evidence type="ECO:0000313" key="7">
    <source>
        <dbReference type="Proteomes" id="UP000001610"/>
    </source>
</evidence>
<organism evidence="6 7">
    <name type="scientific">Cordyceps militaris (strain CM01)</name>
    <name type="common">Caterpillar fungus</name>
    <dbReference type="NCBI Taxonomy" id="983644"/>
    <lineage>
        <taxon>Eukaryota</taxon>
        <taxon>Fungi</taxon>
        <taxon>Dikarya</taxon>
        <taxon>Ascomycota</taxon>
        <taxon>Pezizomycotina</taxon>
        <taxon>Sordariomycetes</taxon>
        <taxon>Hypocreomycetidae</taxon>
        <taxon>Hypocreales</taxon>
        <taxon>Cordycipitaceae</taxon>
        <taxon>Cordyceps</taxon>
    </lineage>
</organism>
<dbReference type="GO" id="GO:0046872">
    <property type="term" value="F:metal ion binding"/>
    <property type="evidence" value="ECO:0007669"/>
    <property type="project" value="UniProtKB-KW"/>
</dbReference>
<dbReference type="GO" id="GO:0031410">
    <property type="term" value="C:cytoplasmic vesicle"/>
    <property type="evidence" value="ECO:0007669"/>
    <property type="project" value="TreeGrafter"/>
</dbReference>
<dbReference type="PROSITE" id="PS50211">
    <property type="entry name" value="DENN"/>
    <property type="match status" value="1"/>
</dbReference>
<dbReference type="SUPFAM" id="SSF57889">
    <property type="entry name" value="Cysteine-rich domain"/>
    <property type="match status" value="1"/>
</dbReference>
<dbReference type="PANTHER" id="PTHR12296">
    <property type="entry name" value="DENN DOMAIN-CONTAINING PROTEIN 4"/>
    <property type="match status" value="1"/>
</dbReference>
<sequence>MDSTSVPLAHYFWIAGVESISYDDASQPALAVDDTIAEDGEPDNRVIVNGQHRANAARHSRQNSANRLSKLSFDAHSTASTPEDIDTRSNRSSATIRPSSKLPPPNASDAATTPDEEPTPALRMGDVDFDRALLKFAAERENFLEDLSFTAGARVQARAPMVNPRAERIKADEVPSGRLSPLRSLKGSIRRKISFREMSSTKRQGNINRSSNINGAASVRTAKRLSNYNSVIPPPEPLNTDPDMHPLKRRFEPVLLDRYPPKSATEEVPRRGRFPDYVPMFAFPNDIQIVSSDERPRSTWHGFTMTSEDSSKLYGISIIIWTALSADVADEVEIKCEQWRQSHMSNEERELAASLGIRLAGERTHLSQLLAKLPTIPSGSSARDRLEDEISTVEEKIALMTDMLRPLRHGAASKIEGLTAGESGLWIPRAYGVLGKDAANMSFWKEWLKAIVVPMTDGAVLRIPPSSPRVGRWQPLERYIVNMCTEAFSPLGSKTQVELGIRELKLYARKEAANEIPGSRTIDLYALFRCLSLENIVALYEYAMSESRIIFLSSHTSMLHLACHALANLLYPLKWASIFIPILPARLISALEAPCPYIVGVERRYDRIDLPDDDYVLVDLDKDTIDATAQPHRLPRQQRRKLMSLLQVAAPHRIRYGVVEGPPPYAVESFPYDAFSTENGSIFNSRASESTLGKWVSQNSSSFGEPLPASALQPPVFNAFAEAVTDSGKSDRPATSKSSRTSPKSSVSPESSHFPPIPTTPTTPISSSDSGFALTATLREKRSGHFGEEKTRRSSSFGMDKFQPMHRPSHPLLNGHQQNFSISGISIDSQATGYGGSGGGYAPSTYAQSTLAASTIMPSMQIQPVRNTETTVWVEGHCFNLERQDASSTCTICAEKADAEGMYHCSACKTISHGRCLGVASLVCPQAFHPDRVRAAFVRCQASLLYTYRKQLGRPSKQQRSNGQIYAFDMDGFIKSLPHDQQDYAVMMRDTQLFNEFIHERELIAPTEPSIRLFDEVIMAKKARGRPGLSAGLSTLSRLSSIRVSHGASANAFGLAPPRGSSKPASYLNDTYDHIWRTAAVPVPKGNFTGEYRSVVTRVPARLDRGLMREPRAIQGVPRAEQRGSRGLVRKQVASMLGTTPPP</sequence>
<feature type="domain" description="UDENN" evidence="5">
    <location>
        <begin position="233"/>
        <end position="1010"/>
    </location>
</feature>
<evidence type="ECO:0000256" key="1">
    <source>
        <dbReference type="ARBA" id="ARBA00022723"/>
    </source>
</evidence>
<evidence type="ECO:0000256" key="3">
    <source>
        <dbReference type="SAM" id="MobiDB-lite"/>
    </source>
</evidence>
<dbReference type="InterPro" id="IPR043153">
    <property type="entry name" value="DENN_C"/>
</dbReference>
<keyword evidence="7" id="KW-1185">Reference proteome</keyword>
<feature type="domain" description="Phorbol-ester/DAG-type" evidence="4">
    <location>
        <begin position="876"/>
        <end position="924"/>
    </location>
</feature>
<protein>
    <submittedName>
        <fullName evidence="6">DDENN domain protein</fullName>
    </submittedName>
</protein>
<dbReference type="AlphaFoldDB" id="G3JSA6"/>
<evidence type="ECO:0000256" key="2">
    <source>
        <dbReference type="ARBA" id="ARBA00022833"/>
    </source>
</evidence>
<dbReference type="GeneID" id="18170856"/>
<name>G3JSA6_CORMM</name>
<dbReference type="InParanoid" id="G3JSA6"/>
<dbReference type="SMART" id="SM00799">
    <property type="entry name" value="DENN"/>
    <property type="match status" value="1"/>
</dbReference>
<evidence type="ECO:0000259" key="5">
    <source>
        <dbReference type="PROSITE" id="PS50211"/>
    </source>
</evidence>
<dbReference type="InterPro" id="IPR001194">
    <property type="entry name" value="cDENN_dom"/>
</dbReference>
<keyword evidence="1" id="KW-0479">Metal-binding</keyword>
<dbReference type="PANTHER" id="PTHR12296:SF21">
    <property type="entry name" value="DENN DOMAIN-CONTAINING PROTEIN 3"/>
    <property type="match status" value="1"/>
</dbReference>
<reference evidence="6 7" key="1">
    <citation type="journal article" date="2011" name="Genome Biol.">
        <title>Genome sequence of the insect pathogenic fungus Cordyceps militaris, a valued traditional Chinese medicine.</title>
        <authorList>
            <person name="Zheng P."/>
            <person name="Xia Y."/>
            <person name="Xiao G."/>
            <person name="Xiong C."/>
            <person name="Hu X."/>
            <person name="Zhang S."/>
            <person name="Zheng H."/>
            <person name="Huang Y."/>
            <person name="Zhou Y."/>
            <person name="Wang S."/>
            <person name="Zhao G.P."/>
            <person name="Liu X."/>
            <person name="St Leger R.J."/>
            <person name="Wang C."/>
        </authorList>
    </citation>
    <scope>NUCLEOTIDE SEQUENCE [LARGE SCALE GENOMIC DNA]</scope>
    <source>
        <strain evidence="6 7">CM01</strain>
    </source>
</reference>
<keyword evidence="2" id="KW-0862">Zinc</keyword>
<proteinExistence type="predicted"/>
<dbReference type="Pfam" id="PF03455">
    <property type="entry name" value="dDENN"/>
    <property type="match status" value="1"/>
</dbReference>
<dbReference type="RefSeq" id="XP_006674050.1">
    <property type="nucleotide sequence ID" value="XM_006673987.1"/>
</dbReference>
<dbReference type="OMA" id="RCEEWRK"/>
<dbReference type="KEGG" id="cmt:CCM_08851"/>
<feature type="region of interest" description="Disordered" evidence="3">
    <location>
        <begin position="724"/>
        <end position="809"/>
    </location>
</feature>
<dbReference type="InterPro" id="IPR046349">
    <property type="entry name" value="C1-like_sf"/>
</dbReference>
<dbReference type="InterPro" id="IPR051696">
    <property type="entry name" value="DENN_Domain_GEFs"/>
</dbReference>
<dbReference type="SMART" id="SM00800">
    <property type="entry name" value="uDENN"/>
    <property type="match status" value="1"/>
</dbReference>
<feature type="compositionally biased region" description="Polar residues" evidence="3">
    <location>
        <begin position="72"/>
        <end position="81"/>
    </location>
</feature>
<dbReference type="Gene3D" id="3.40.50.11500">
    <property type="match status" value="1"/>
</dbReference>
<dbReference type="PROSITE" id="PS50081">
    <property type="entry name" value="ZF_DAG_PE_2"/>
    <property type="match status" value="1"/>
</dbReference>
<feature type="region of interest" description="Disordered" evidence="3">
    <location>
        <begin position="72"/>
        <end position="123"/>
    </location>
</feature>
<dbReference type="VEuPathDB" id="FungiDB:CCM_08851"/>
<dbReference type="InterPro" id="IPR037516">
    <property type="entry name" value="Tripartite_DENN"/>
</dbReference>